<evidence type="ECO:0000313" key="1">
    <source>
        <dbReference type="EMBL" id="NYI82499.1"/>
    </source>
</evidence>
<keyword evidence="2" id="KW-1185">Reference proteome</keyword>
<dbReference type="RefSeq" id="WP_179718342.1">
    <property type="nucleotide sequence ID" value="NZ_BAABFH010000001.1"/>
</dbReference>
<organism evidence="1 2">
    <name type="scientific">Saccharopolyspora hordei</name>
    <dbReference type="NCBI Taxonomy" id="1838"/>
    <lineage>
        <taxon>Bacteria</taxon>
        <taxon>Bacillati</taxon>
        <taxon>Actinomycetota</taxon>
        <taxon>Actinomycetes</taxon>
        <taxon>Pseudonocardiales</taxon>
        <taxon>Pseudonocardiaceae</taxon>
        <taxon>Saccharopolyspora</taxon>
    </lineage>
</organism>
<sequence>MSSSGAHVLAVATAVARARFDDFDSAVDLAGRLLPVAAPLVGAMLAAGRGPAAVPAEVDLALSDVVDRLATDVVASRVGLAGRVWRPDWVQKYPSY</sequence>
<protein>
    <submittedName>
        <fullName evidence="1">Uncharacterized protein</fullName>
    </submittedName>
</protein>
<evidence type="ECO:0000313" key="2">
    <source>
        <dbReference type="Proteomes" id="UP000587002"/>
    </source>
</evidence>
<dbReference type="AlphaFoldDB" id="A0A853AHB6"/>
<reference evidence="1 2" key="1">
    <citation type="submission" date="2020-07" db="EMBL/GenBank/DDBJ databases">
        <title>Sequencing the genomes of 1000 actinobacteria strains.</title>
        <authorList>
            <person name="Klenk H.-P."/>
        </authorList>
    </citation>
    <scope>NUCLEOTIDE SEQUENCE [LARGE SCALE GENOMIC DNA]</scope>
    <source>
        <strain evidence="1 2">DSM 44065</strain>
    </source>
</reference>
<dbReference type="Proteomes" id="UP000587002">
    <property type="component" value="Unassembled WGS sequence"/>
</dbReference>
<proteinExistence type="predicted"/>
<name>A0A853AHB6_9PSEU</name>
<dbReference type="EMBL" id="JACCFJ010000001">
    <property type="protein sequence ID" value="NYI82499.1"/>
    <property type="molecule type" value="Genomic_DNA"/>
</dbReference>
<comment type="caution">
    <text evidence="1">The sequence shown here is derived from an EMBL/GenBank/DDBJ whole genome shotgun (WGS) entry which is preliminary data.</text>
</comment>
<accession>A0A853AHB6</accession>
<gene>
    <name evidence="1" type="ORF">HNR68_001129</name>
</gene>